<dbReference type="OMA" id="HINMCIL"/>
<dbReference type="OrthoDB" id="3650515at2759"/>
<dbReference type="CDD" id="cd18186">
    <property type="entry name" value="BTB_POZ_ZBTB_KLHL-like"/>
    <property type="match status" value="1"/>
</dbReference>
<dbReference type="STRING" id="675120.N1PJS5"/>
<organism evidence="2 3">
    <name type="scientific">Dothistroma septosporum (strain NZE10 / CBS 128990)</name>
    <name type="common">Red band needle blight fungus</name>
    <name type="synonym">Mycosphaerella pini</name>
    <dbReference type="NCBI Taxonomy" id="675120"/>
    <lineage>
        <taxon>Eukaryota</taxon>
        <taxon>Fungi</taxon>
        <taxon>Dikarya</taxon>
        <taxon>Ascomycota</taxon>
        <taxon>Pezizomycotina</taxon>
        <taxon>Dothideomycetes</taxon>
        <taxon>Dothideomycetidae</taxon>
        <taxon>Mycosphaerellales</taxon>
        <taxon>Mycosphaerellaceae</taxon>
        <taxon>Dothistroma</taxon>
    </lineage>
</organism>
<dbReference type="SMART" id="SM00225">
    <property type="entry name" value="BTB"/>
    <property type="match status" value="1"/>
</dbReference>
<evidence type="ECO:0000313" key="3">
    <source>
        <dbReference type="Proteomes" id="UP000016933"/>
    </source>
</evidence>
<dbReference type="eggNOG" id="ENOG502T7E0">
    <property type="taxonomic scope" value="Eukaryota"/>
</dbReference>
<dbReference type="Pfam" id="PF00651">
    <property type="entry name" value="BTB"/>
    <property type="match status" value="1"/>
</dbReference>
<dbReference type="Proteomes" id="UP000016933">
    <property type="component" value="Unassembled WGS sequence"/>
</dbReference>
<dbReference type="EMBL" id="KB446539">
    <property type="protein sequence ID" value="EME43757.1"/>
    <property type="molecule type" value="Genomic_DNA"/>
</dbReference>
<gene>
    <name evidence="2" type="ORF">DOTSEDRAFT_71563</name>
</gene>
<dbReference type="HOGENOM" id="CLU_1246217_0_0_1"/>
<reference evidence="3" key="1">
    <citation type="journal article" date="2012" name="PLoS Genet.">
        <title>The genomes of the fungal plant pathogens Cladosporium fulvum and Dothistroma septosporum reveal adaptation to different hosts and lifestyles but also signatures of common ancestry.</title>
        <authorList>
            <person name="de Wit P.J.G.M."/>
            <person name="van der Burgt A."/>
            <person name="Oekmen B."/>
            <person name="Stergiopoulos I."/>
            <person name="Abd-Elsalam K.A."/>
            <person name="Aerts A.L."/>
            <person name="Bahkali A.H."/>
            <person name="Beenen H.G."/>
            <person name="Chettri P."/>
            <person name="Cox M.P."/>
            <person name="Datema E."/>
            <person name="de Vries R.P."/>
            <person name="Dhillon B."/>
            <person name="Ganley A.R."/>
            <person name="Griffiths S.A."/>
            <person name="Guo Y."/>
            <person name="Hamelin R.C."/>
            <person name="Henrissat B."/>
            <person name="Kabir M.S."/>
            <person name="Jashni M.K."/>
            <person name="Kema G."/>
            <person name="Klaubauf S."/>
            <person name="Lapidus A."/>
            <person name="Levasseur A."/>
            <person name="Lindquist E."/>
            <person name="Mehrabi R."/>
            <person name="Ohm R.A."/>
            <person name="Owen T.J."/>
            <person name="Salamov A."/>
            <person name="Schwelm A."/>
            <person name="Schijlen E."/>
            <person name="Sun H."/>
            <person name="van den Burg H.A."/>
            <person name="van Ham R.C.H.J."/>
            <person name="Zhang S."/>
            <person name="Goodwin S.B."/>
            <person name="Grigoriev I.V."/>
            <person name="Collemare J."/>
            <person name="Bradshaw R.E."/>
        </authorList>
    </citation>
    <scope>NUCLEOTIDE SEQUENCE [LARGE SCALE GENOMIC DNA]</scope>
    <source>
        <strain evidence="3">NZE10 / CBS 128990</strain>
    </source>
</reference>
<reference evidence="2 3" key="2">
    <citation type="journal article" date="2012" name="PLoS Pathog.">
        <title>Diverse lifestyles and strategies of plant pathogenesis encoded in the genomes of eighteen Dothideomycetes fungi.</title>
        <authorList>
            <person name="Ohm R.A."/>
            <person name="Feau N."/>
            <person name="Henrissat B."/>
            <person name="Schoch C.L."/>
            <person name="Horwitz B.A."/>
            <person name="Barry K.W."/>
            <person name="Condon B.J."/>
            <person name="Copeland A.C."/>
            <person name="Dhillon B."/>
            <person name="Glaser F."/>
            <person name="Hesse C.N."/>
            <person name="Kosti I."/>
            <person name="LaButti K."/>
            <person name="Lindquist E.A."/>
            <person name="Lucas S."/>
            <person name="Salamov A.A."/>
            <person name="Bradshaw R.E."/>
            <person name="Ciuffetti L."/>
            <person name="Hamelin R.C."/>
            <person name="Kema G.H.J."/>
            <person name="Lawrence C."/>
            <person name="Scott J.A."/>
            <person name="Spatafora J.W."/>
            <person name="Turgeon B.G."/>
            <person name="de Wit P.J.G.M."/>
            <person name="Zhong S."/>
            <person name="Goodwin S.B."/>
            <person name="Grigoriev I.V."/>
        </authorList>
    </citation>
    <scope>NUCLEOTIDE SEQUENCE [LARGE SCALE GENOMIC DNA]</scope>
    <source>
        <strain evidence="3">NZE10 / CBS 128990</strain>
    </source>
</reference>
<evidence type="ECO:0000259" key="1">
    <source>
        <dbReference type="PROSITE" id="PS50097"/>
    </source>
</evidence>
<dbReference type="PANTHER" id="PTHR47843:SF5">
    <property type="entry name" value="BTB_POZ DOMAIN PROTEIN"/>
    <property type="match status" value="1"/>
</dbReference>
<dbReference type="InterPro" id="IPR000210">
    <property type="entry name" value="BTB/POZ_dom"/>
</dbReference>
<dbReference type="PROSITE" id="PS50097">
    <property type="entry name" value="BTB"/>
    <property type="match status" value="1"/>
</dbReference>
<proteinExistence type="predicted"/>
<dbReference type="SUPFAM" id="SSF54695">
    <property type="entry name" value="POZ domain"/>
    <property type="match status" value="1"/>
</dbReference>
<feature type="domain" description="BTB" evidence="1">
    <location>
        <begin position="24"/>
        <end position="91"/>
    </location>
</feature>
<protein>
    <recommendedName>
        <fullName evidence="1">BTB domain-containing protein</fullName>
    </recommendedName>
</protein>
<dbReference type="Gene3D" id="3.30.710.10">
    <property type="entry name" value="Potassium Channel Kv1.1, Chain A"/>
    <property type="match status" value="1"/>
</dbReference>
<dbReference type="InterPro" id="IPR011333">
    <property type="entry name" value="SKP1/BTB/POZ_sf"/>
</dbReference>
<dbReference type="PANTHER" id="PTHR47843">
    <property type="entry name" value="BTB DOMAIN-CONTAINING PROTEIN-RELATED"/>
    <property type="match status" value="1"/>
</dbReference>
<evidence type="ECO:0000313" key="2">
    <source>
        <dbReference type="EMBL" id="EME43757.1"/>
    </source>
</evidence>
<dbReference type="AlphaFoldDB" id="N1PJS5"/>
<sequence length="217" mass="24950">MADANAEQAFLSAIAQLAQRADLSDFTIICKDKEWHVHRVILASHSSVLNRACSGEFMEGRKKKYDLSEYDVGQVEALIEYMYTLEYQISDDVSSLEELCLHINMCILADKYDIPCLKEFATTKSKSCIDDVAVIEMAKPVTLVYEAEGATAEIRKALVQDLVHYDVFHAQKSYERRRIFETLLESYPRFAIDIIRAQSEFRKRLEDEWRTSCIPTS</sequence>
<name>N1PJS5_DOTSN</name>
<accession>N1PJS5</accession>
<keyword evidence="3" id="KW-1185">Reference proteome</keyword>